<dbReference type="CDD" id="cd03571">
    <property type="entry name" value="ENTH"/>
    <property type="match status" value="1"/>
</dbReference>
<dbReference type="KEGG" id="aaf:AURANDRAFT_54845"/>
<dbReference type="GeneID" id="20222441"/>
<dbReference type="Proteomes" id="UP000002729">
    <property type="component" value="Unassembled WGS sequence"/>
</dbReference>
<dbReference type="SMART" id="SM00273">
    <property type="entry name" value="ENTH"/>
    <property type="match status" value="1"/>
</dbReference>
<dbReference type="InParanoid" id="F0YIA8"/>
<evidence type="ECO:0000256" key="1">
    <source>
        <dbReference type="SAM" id="MobiDB-lite"/>
    </source>
</evidence>
<evidence type="ECO:0000313" key="3">
    <source>
        <dbReference type="EMBL" id="EGB05199.1"/>
    </source>
</evidence>
<dbReference type="GO" id="GO:0006897">
    <property type="term" value="P:endocytosis"/>
    <property type="evidence" value="ECO:0007669"/>
    <property type="project" value="TreeGrafter"/>
</dbReference>
<sequence>MRTDKFRKIFKLIWEAAESQPRNWRKIFKALMLCEYLVKNGCERCVDEIRDHTFHIRQLQDFNYYEEKLDRGQGVREKSKQLVDLLTDSNVIRDARENAKRLRDKFVGHGSGNRYQGGGPSLGQSSYSSGGYSDNGGISGRSSDATTLPYSTAGSYSDAPGRYECEPKAEATCDLAPLRIKPKIKTVPCIKMRSDAFKDKSVAEKPSMSSESTDDTFTNVNSELTAFSELGAFTAPRVDPNFQETAFDPRGVESELSPQISALSGQVGSFHVEQTPPPYPPKLSMMPPQLDFPANCGMPPSFHSLTLPNASYTDDFGDFATGPQIAASTSKSMDTVGSLCSLDSLSLNASVAPPSSQSSCYGGGGGLNDADKQAYANHSAFTGLDGFSTAPQPMRPGVMPQTIGNAPTAYTQSATMATSGQLLPTKNANTTSSSKYASLVNICILLRATSDATTISAHVGV</sequence>
<dbReference type="SUPFAM" id="SSF48464">
    <property type="entry name" value="ENTH/VHS domain"/>
    <property type="match status" value="1"/>
</dbReference>
<dbReference type="GO" id="GO:0030276">
    <property type="term" value="F:clathrin binding"/>
    <property type="evidence" value="ECO:0007669"/>
    <property type="project" value="TreeGrafter"/>
</dbReference>
<evidence type="ECO:0000259" key="2">
    <source>
        <dbReference type="PROSITE" id="PS50942"/>
    </source>
</evidence>
<accession>F0YIA8</accession>
<evidence type="ECO:0000313" key="4">
    <source>
        <dbReference type="Proteomes" id="UP000002729"/>
    </source>
</evidence>
<dbReference type="PANTHER" id="PTHR12276">
    <property type="entry name" value="EPSIN/ENT-RELATED"/>
    <property type="match status" value="1"/>
</dbReference>
<name>F0YIA8_AURAN</name>
<proteinExistence type="predicted"/>
<organism evidence="4">
    <name type="scientific">Aureococcus anophagefferens</name>
    <name type="common">Harmful bloom alga</name>
    <dbReference type="NCBI Taxonomy" id="44056"/>
    <lineage>
        <taxon>Eukaryota</taxon>
        <taxon>Sar</taxon>
        <taxon>Stramenopiles</taxon>
        <taxon>Ochrophyta</taxon>
        <taxon>Pelagophyceae</taxon>
        <taxon>Pelagomonadales</taxon>
        <taxon>Pelagomonadaceae</taxon>
        <taxon>Aureococcus</taxon>
    </lineage>
</organism>
<protein>
    <recommendedName>
        <fullName evidence="2">ENTH domain-containing protein</fullName>
    </recommendedName>
</protein>
<reference evidence="3 4" key="1">
    <citation type="journal article" date="2011" name="Proc. Natl. Acad. Sci. U.S.A.">
        <title>Niche of harmful alga Aureococcus anophagefferens revealed through ecogenomics.</title>
        <authorList>
            <person name="Gobler C.J."/>
            <person name="Berry D.L."/>
            <person name="Dyhrman S.T."/>
            <person name="Wilhelm S.W."/>
            <person name="Salamov A."/>
            <person name="Lobanov A.V."/>
            <person name="Zhang Y."/>
            <person name="Collier J.L."/>
            <person name="Wurch L.L."/>
            <person name="Kustka A.B."/>
            <person name="Dill B.D."/>
            <person name="Shah M."/>
            <person name="VerBerkmoes N.C."/>
            <person name="Kuo A."/>
            <person name="Terry A."/>
            <person name="Pangilinan J."/>
            <person name="Lindquist E.A."/>
            <person name="Lucas S."/>
            <person name="Paulsen I.T."/>
            <person name="Hattenrath-Lehmann T.K."/>
            <person name="Talmage S.C."/>
            <person name="Walker E.A."/>
            <person name="Koch F."/>
            <person name="Burson A.M."/>
            <person name="Marcoval M.A."/>
            <person name="Tang Y.Z."/>
            <person name="Lecleir G.R."/>
            <person name="Coyne K.J."/>
            <person name="Berg G.M."/>
            <person name="Bertrand E.M."/>
            <person name="Saito M.A."/>
            <person name="Gladyshev V.N."/>
            <person name="Grigoriev I.V."/>
        </authorList>
    </citation>
    <scope>NUCLEOTIDE SEQUENCE [LARGE SCALE GENOMIC DNA]</scope>
    <source>
        <strain evidence="4">CCMP 1984</strain>
    </source>
</reference>
<keyword evidence="4" id="KW-1185">Reference proteome</keyword>
<dbReference type="GO" id="GO:0030125">
    <property type="term" value="C:clathrin vesicle coat"/>
    <property type="evidence" value="ECO:0007669"/>
    <property type="project" value="TreeGrafter"/>
</dbReference>
<dbReference type="AlphaFoldDB" id="F0YIA8"/>
<dbReference type="GO" id="GO:0005543">
    <property type="term" value="F:phospholipid binding"/>
    <property type="evidence" value="ECO:0007669"/>
    <property type="project" value="TreeGrafter"/>
</dbReference>
<gene>
    <name evidence="3" type="ORF">AURANDRAFT_54845</name>
</gene>
<dbReference type="Pfam" id="PF01417">
    <property type="entry name" value="ENTH"/>
    <property type="match status" value="1"/>
</dbReference>
<dbReference type="PANTHER" id="PTHR12276:SF45">
    <property type="entry name" value="CLATHRIN INTERACTOR 1"/>
    <property type="match status" value="1"/>
</dbReference>
<dbReference type="OrthoDB" id="4033880at2759"/>
<dbReference type="GO" id="GO:0005886">
    <property type="term" value="C:plasma membrane"/>
    <property type="evidence" value="ECO:0007669"/>
    <property type="project" value="TreeGrafter"/>
</dbReference>
<dbReference type="InterPro" id="IPR013809">
    <property type="entry name" value="ENTH"/>
</dbReference>
<feature type="compositionally biased region" description="Gly residues" evidence="1">
    <location>
        <begin position="109"/>
        <end position="121"/>
    </location>
</feature>
<dbReference type="EMBL" id="GL833143">
    <property type="protein sequence ID" value="EGB05199.1"/>
    <property type="molecule type" value="Genomic_DNA"/>
</dbReference>
<feature type="region of interest" description="Disordered" evidence="1">
    <location>
        <begin position="106"/>
        <end position="162"/>
    </location>
</feature>
<feature type="compositionally biased region" description="Low complexity" evidence="1">
    <location>
        <begin position="122"/>
        <end position="132"/>
    </location>
</feature>
<dbReference type="Gene3D" id="1.25.40.90">
    <property type="match status" value="1"/>
</dbReference>
<dbReference type="eggNOG" id="KOG2056">
    <property type="taxonomic scope" value="Eukaryota"/>
</dbReference>
<dbReference type="InterPro" id="IPR008942">
    <property type="entry name" value="ENTH_VHS"/>
</dbReference>
<dbReference type="PROSITE" id="PS50942">
    <property type="entry name" value="ENTH"/>
    <property type="match status" value="1"/>
</dbReference>
<dbReference type="RefSeq" id="XP_009040100.1">
    <property type="nucleotide sequence ID" value="XM_009041852.1"/>
</dbReference>
<feature type="compositionally biased region" description="Polar residues" evidence="1">
    <location>
        <begin position="141"/>
        <end position="155"/>
    </location>
</feature>
<dbReference type="GO" id="GO:0005768">
    <property type="term" value="C:endosome"/>
    <property type="evidence" value="ECO:0007669"/>
    <property type="project" value="TreeGrafter"/>
</dbReference>
<feature type="domain" description="ENTH" evidence="2">
    <location>
        <begin position="1"/>
        <end position="96"/>
    </location>
</feature>